<keyword evidence="2 3" id="KW-0067">ATP-binding</keyword>
<evidence type="ECO:0000256" key="2">
    <source>
        <dbReference type="ARBA" id="ARBA00022840"/>
    </source>
</evidence>
<accession>A0A221UU17</accession>
<reference evidence="5 6" key="1">
    <citation type="submission" date="2017-07" db="EMBL/GenBank/DDBJ databases">
        <title>Genome Sequence of Arenibacter algicola Strain SMS7 Isolated from a culture of the Diatom Skeletonema marinoi.</title>
        <authorList>
            <person name="Topel M."/>
            <person name="Pinder M.I.M."/>
            <person name="Johansson O.N."/>
            <person name="Kourtchenko O."/>
            <person name="Godhe A."/>
            <person name="Clarke A.K."/>
        </authorList>
    </citation>
    <scope>NUCLEOTIDE SEQUENCE [LARGE SCALE GENOMIC DNA]</scope>
    <source>
        <strain evidence="5 6">SMS7</strain>
    </source>
</reference>
<keyword evidence="5" id="KW-0378">Hydrolase</keyword>
<dbReference type="RefSeq" id="WP_093977680.1">
    <property type="nucleotide sequence ID" value="NZ_CP022515.1"/>
</dbReference>
<dbReference type="SUPFAM" id="SSF52980">
    <property type="entry name" value="Restriction endonuclease-like"/>
    <property type="match status" value="1"/>
</dbReference>
<dbReference type="Pfam" id="PF03477">
    <property type="entry name" value="ATP-cone"/>
    <property type="match status" value="1"/>
</dbReference>
<dbReference type="Pfam" id="PF22357">
    <property type="entry name" value="AF1548-like_C"/>
    <property type="match status" value="1"/>
</dbReference>
<dbReference type="Gene3D" id="3.40.1350.10">
    <property type="match status" value="1"/>
</dbReference>
<keyword evidence="5" id="KW-0540">Nuclease</keyword>
<dbReference type="GO" id="GO:0009307">
    <property type="term" value="P:DNA restriction-modification system"/>
    <property type="evidence" value="ECO:0007669"/>
    <property type="project" value="InterPro"/>
</dbReference>
<dbReference type="CDD" id="cd22308">
    <property type="entry name" value="Af1548-like"/>
    <property type="match status" value="1"/>
</dbReference>
<dbReference type="InterPro" id="IPR054374">
    <property type="entry name" value="AF1548-like_C"/>
</dbReference>
<evidence type="ECO:0000313" key="5">
    <source>
        <dbReference type="EMBL" id="ASO04750.1"/>
    </source>
</evidence>
<organism evidence="5 6">
    <name type="scientific">Arenibacter algicola</name>
    <dbReference type="NCBI Taxonomy" id="616991"/>
    <lineage>
        <taxon>Bacteria</taxon>
        <taxon>Pseudomonadati</taxon>
        <taxon>Bacteroidota</taxon>
        <taxon>Flavobacteriia</taxon>
        <taxon>Flavobacteriales</taxon>
        <taxon>Flavobacteriaceae</taxon>
        <taxon>Arenibacter</taxon>
    </lineage>
</organism>
<dbReference type="InterPro" id="IPR007560">
    <property type="entry name" value="Restrct_endonuc_IV_Mrr"/>
</dbReference>
<dbReference type="InterPro" id="IPR011856">
    <property type="entry name" value="tRNA_endonuc-like_dom_sf"/>
</dbReference>
<evidence type="ECO:0000313" key="6">
    <source>
        <dbReference type="Proteomes" id="UP000204551"/>
    </source>
</evidence>
<sequence>MEEKQIMIKKSSGNLEPFSSRKLKDSLRNCDVSSDEIDSIISQVIPQLYDGISSKEIHNKVFPLLKKYHRISASKYRLKKGIFELGPTGFPFERLIAALLMEKGYQAKVSVVLNGKCVTHEIDVLAEKDGNTYAIECKFHSHPKDVSNVKVPLYINSRFLDVQQQWNSDPKKTTHLKQGWLVTNTRFTIDAVNYGKCIGLTLLSWDYPKNNGMKTNIDAYGLYPITVLTTLTKKEKNQLISKNIILVKELVRAPYSLKELELNSGRINNILSEAGQLCRTKL</sequence>
<dbReference type="PROSITE" id="PS51161">
    <property type="entry name" value="ATP_CONE"/>
    <property type="match status" value="1"/>
</dbReference>
<dbReference type="GO" id="GO:0004519">
    <property type="term" value="F:endonuclease activity"/>
    <property type="evidence" value="ECO:0007669"/>
    <property type="project" value="UniProtKB-KW"/>
</dbReference>
<proteinExistence type="predicted"/>
<dbReference type="InterPro" id="IPR011335">
    <property type="entry name" value="Restrct_endonuc-II-like"/>
</dbReference>
<evidence type="ECO:0000256" key="1">
    <source>
        <dbReference type="ARBA" id="ARBA00022741"/>
    </source>
</evidence>
<keyword evidence="1 3" id="KW-0547">Nucleotide-binding</keyword>
<dbReference type="Pfam" id="PF04471">
    <property type="entry name" value="Mrr_cat"/>
    <property type="match status" value="1"/>
</dbReference>
<dbReference type="GO" id="GO:0005524">
    <property type="term" value="F:ATP binding"/>
    <property type="evidence" value="ECO:0007669"/>
    <property type="project" value="UniProtKB-UniRule"/>
</dbReference>
<dbReference type="EMBL" id="CP022515">
    <property type="protein sequence ID" value="ASO04750.1"/>
    <property type="molecule type" value="Genomic_DNA"/>
</dbReference>
<evidence type="ECO:0000256" key="3">
    <source>
        <dbReference type="PROSITE-ProRule" id="PRU00492"/>
    </source>
</evidence>
<keyword evidence="5" id="KW-0255">Endonuclease</keyword>
<gene>
    <name evidence="5" type="ORF">AREALGSMS7_01275</name>
</gene>
<dbReference type="InterPro" id="IPR005144">
    <property type="entry name" value="ATP-cone_dom"/>
</dbReference>
<name>A0A221UU17_9FLAO</name>
<feature type="domain" description="ATP-cone" evidence="4">
    <location>
        <begin position="6"/>
        <end position="84"/>
    </location>
</feature>
<dbReference type="KEGG" id="aalg:AREALGSMS7_01275"/>
<dbReference type="GO" id="GO:0003677">
    <property type="term" value="F:DNA binding"/>
    <property type="evidence" value="ECO:0007669"/>
    <property type="project" value="InterPro"/>
</dbReference>
<dbReference type="AlphaFoldDB" id="A0A221UU17"/>
<evidence type="ECO:0000259" key="4">
    <source>
        <dbReference type="PROSITE" id="PS51161"/>
    </source>
</evidence>
<protein>
    <submittedName>
        <fullName evidence="5">Restriction endonuclease</fullName>
    </submittedName>
</protein>
<dbReference type="Proteomes" id="UP000204551">
    <property type="component" value="Chromosome"/>
</dbReference>